<evidence type="ECO:0000313" key="9">
    <source>
        <dbReference type="Proteomes" id="UP000262621"/>
    </source>
</evidence>
<proteinExistence type="inferred from homology"/>
<keyword evidence="5" id="KW-0813">Transport</keyword>
<dbReference type="Pfam" id="PF00528">
    <property type="entry name" value="BPD_transp_1"/>
    <property type="match status" value="1"/>
</dbReference>
<dbReference type="PANTHER" id="PTHR30614:SF21">
    <property type="entry name" value="AMINO ACID ABC TRANSPORTER PERMEASE"/>
    <property type="match status" value="1"/>
</dbReference>
<keyword evidence="3 5" id="KW-1133">Transmembrane helix</keyword>
<dbReference type="CDD" id="cd06261">
    <property type="entry name" value="TM_PBP2"/>
    <property type="match status" value="1"/>
</dbReference>
<comment type="similarity">
    <text evidence="5">Belongs to the binding-protein-dependent transport system permease family.</text>
</comment>
<feature type="transmembrane region" description="Helical" evidence="5">
    <location>
        <begin position="167"/>
        <end position="187"/>
    </location>
</feature>
<keyword evidence="9" id="KW-1185">Reference proteome</keyword>
<feature type="transmembrane region" description="Helical" evidence="5">
    <location>
        <begin position="21"/>
        <end position="39"/>
    </location>
</feature>
<dbReference type="OrthoDB" id="4543034at2"/>
<reference evidence="8 9" key="1">
    <citation type="submission" date="2018-08" db="EMBL/GenBank/DDBJ databases">
        <title>Verrucosispora craniellae sp. nov., isolated from a marine sponge in the South China Sea.</title>
        <authorList>
            <person name="Li L."/>
            <person name="Lin H.W."/>
        </authorList>
    </citation>
    <scope>NUCLEOTIDE SEQUENCE [LARGE SCALE GENOMIC DNA]</scope>
    <source>
        <strain evidence="8 9">LHW63014</strain>
    </source>
</reference>
<dbReference type="EMBL" id="QVFU01000002">
    <property type="protein sequence ID" value="RFS47745.1"/>
    <property type="molecule type" value="Genomic_DNA"/>
</dbReference>
<dbReference type="InterPro" id="IPR035906">
    <property type="entry name" value="MetI-like_sf"/>
</dbReference>
<dbReference type="InterPro" id="IPR043429">
    <property type="entry name" value="ArtM/GltK/GlnP/TcyL/YhdX-like"/>
</dbReference>
<evidence type="ECO:0000259" key="7">
    <source>
        <dbReference type="PROSITE" id="PS50928"/>
    </source>
</evidence>
<dbReference type="GO" id="GO:0055085">
    <property type="term" value="P:transmembrane transport"/>
    <property type="evidence" value="ECO:0007669"/>
    <property type="project" value="InterPro"/>
</dbReference>
<keyword evidence="4 5" id="KW-0472">Membrane</keyword>
<dbReference type="GO" id="GO:0005886">
    <property type="term" value="C:plasma membrane"/>
    <property type="evidence" value="ECO:0007669"/>
    <property type="project" value="UniProtKB-SubCell"/>
</dbReference>
<dbReference type="Gene3D" id="1.10.3720.10">
    <property type="entry name" value="MetI-like"/>
    <property type="match status" value="1"/>
</dbReference>
<feature type="region of interest" description="Disordered" evidence="6">
    <location>
        <begin position="297"/>
        <end position="329"/>
    </location>
</feature>
<evidence type="ECO:0000313" key="8">
    <source>
        <dbReference type="EMBL" id="RFS47745.1"/>
    </source>
</evidence>
<name>A0A372G3Z2_9ACTN</name>
<dbReference type="Proteomes" id="UP000262621">
    <property type="component" value="Unassembled WGS sequence"/>
</dbReference>
<dbReference type="AlphaFoldDB" id="A0A372G3Z2"/>
<organism evidence="8 9">
    <name type="scientific">Micromonospora craniellae</name>
    <dbReference type="NCBI Taxonomy" id="2294034"/>
    <lineage>
        <taxon>Bacteria</taxon>
        <taxon>Bacillati</taxon>
        <taxon>Actinomycetota</taxon>
        <taxon>Actinomycetes</taxon>
        <taxon>Micromonosporales</taxon>
        <taxon>Micromonosporaceae</taxon>
        <taxon>Micromonospora</taxon>
    </lineage>
</organism>
<dbReference type="PROSITE" id="PS50928">
    <property type="entry name" value="ABC_TM1"/>
    <property type="match status" value="1"/>
</dbReference>
<gene>
    <name evidence="8" type="ORF">D0Q02_04150</name>
</gene>
<dbReference type="InterPro" id="IPR000515">
    <property type="entry name" value="MetI-like"/>
</dbReference>
<feature type="transmembrane region" description="Helical" evidence="5">
    <location>
        <begin position="78"/>
        <end position="100"/>
    </location>
</feature>
<evidence type="ECO:0000256" key="3">
    <source>
        <dbReference type="ARBA" id="ARBA00022989"/>
    </source>
</evidence>
<evidence type="ECO:0000256" key="2">
    <source>
        <dbReference type="ARBA" id="ARBA00022692"/>
    </source>
</evidence>
<comment type="caution">
    <text evidence="8">The sequence shown here is derived from an EMBL/GenBank/DDBJ whole genome shotgun (WGS) entry which is preliminary data.</text>
</comment>
<sequence>MSNQTSVLYDAPGPRARRITIISSVLAAVAAVAGAYFLVYRPLDEREQFTMEKWGPLIDPGNEVFGQVWTQLGQGFQATLIAAALAIVSSLVFGTLLAILRVQLKALMRRRFTTLAPPVALAVRGLSWVLNGVTKFFVEVFRGLPVVITIFFCASGLPVLGVDLGSILWYLVIGLTIYNGVVIGEILRSGMEGLPGGQREAADAIGLTSFQATRMILLPQAFRIMLPALISQLVVVFKDTSLGFIISYEEVLRKSSFIIQVLDNPIQVYFVVGVIYIAVNYLLTKLAEYTQRRLAQGRRTAKKPEPTQAAPMTGSATPQETEAVAGTAT</sequence>
<evidence type="ECO:0000256" key="4">
    <source>
        <dbReference type="ARBA" id="ARBA00023136"/>
    </source>
</evidence>
<comment type="subcellular location">
    <subcellularLocation>
        <location evidence="5">Cell membrane</location>
        <topology evidence="5">Multi-pass membrane protein</topology>
    </subcellularLocation>
    <subcellularLocation>
        <location evidence="1">Membrane</location>
        <topology evidence="1">Multi-pass membrane protein</topology>
    </subcellularLocation>
</comment>
<protein>
    <submittedName>
        <fullName evidence="8">Amino acid ABC transporter permease</fullName>
    </submittedName>
</protein>
<feature type="transmembrane region" description="Helical" evidence="5">
    <location>
        <begin position="266"/>
        <end position="283"/>
    </location>
</feature>
<feature type="transmembrane region" description="Helical" evidence="5">
    <location>
        <begin position="140"/>
        <end position="161"/>
    </location>
</feature>
<accession>A0A372G3Z2</accession>
<dbReference type="PANTHER" id="PTHR30614">
    <property type="entry name" value="MEMBRANE COMPONENT OF AMINO ACID ABC TRANSPORTER"/>
    <property type="match status" value="1"/>
</dbReference>
<evidence type="ECO:0000256" key="5">
    <source>
        <dbReference type="RuleBase" id="RU363032"/>
    </source>
</evidence>
<dbReference type="GO" id="GO:0006865">
    <property type="term" value="P:amino acid transport"/>
    <property type="evidence" value="ECO:0007669"/>
    <property type="project" value="TreeGrafter"/>
</dbReference>
<feature type="transmembrane region" description="Helical" evidence="5">
    <location>
        <begin position="224"/>
        <end position="246"/>
    </location>
</feature>
<evidence type="ECO:0000256" key="6">
    <source>
        <dbReference type="SAM" id="MobiDB-lite"/>
    </source>
</evidence>
<evidence type="ECO:0000256" key="1">
    <source>
        <dbReference type="ARBA" id="ARBA00004141"/>
    </source>
</evidence>
<dbReference type="SUPFAM" id="SSF161098">
    <property type="entry name" value="MetI-like"/>
    <property type="match status" value="1"/>
</dbReference>
<feature type="domain" description="ABC transmembrane type-1" evidence="7">
    <location>
        <begin position="76"/>
        <end position="287"/>
    </location>
</feature>
<keyword evidence="2 5" id="KW-0812">Transmembrane</keyword>
<dbReference type="RefSeq" id="WP_117226620.1">
    <property type="nucleotide sequence ID" value="NZ_CP061725.1"/>
</dbReference>